<evidence type="ECO:0000256" key="5">
    <source>
        <dbReference type="ARBA" id="ARBA00022490"/>
    </source>
</evidence>
<evidence type="ECO:0000256" key="3">
    <source>
        <dbReference type="ARBA" id="ARBA00005025"/>
    </source>
</evidence>
<dbReference type="CDD" id="cd02015">
    <property type="entry name" value="TPP_AHAS"/>
    <property type="match status" value="1"/>
</dbReference>
<keyword evidence="17" id="KW-0010">Activator</keyword>
<dbReference type="InterPro" id="IPR029035">
    <property type="entry name" value="DHS-like_NAD/FAD-binding_dom"/>
</dbReference>
<dbReference type="InterPro" id="IPR012846">
    <property type="entry name" value="Acetolactate_synth_lsu"/>
</dbReference>
<evidence type="ECO:0000256" key="21">
    <source>
        <dbReference type="ARBA" id="ARBA00048738"/>
    </source>
</evidence>
<comment type="subcellular location">
    <subcellularLocation>
        <location evidence="1">Cytoplasm</location>
    </subcellularLocation>
</comment>
<keyword evidence="8" id="KW-0285">Flavoprotein</keyword>
<dbReference type="InterPro" id="IPR011766">
    <property type="entry name" value="TPP_enzyme_TPP-bd"/>
</dbReference>
<dbReference type="PROSITE" id="PS00622">
    <property type="entry name" value="HTH_LUXR_1"/>
    <property type="match status" value="1"/>
</dbReference>
<evidence type="ECO:0000256" key="24">
    <source>
        <dbReference type="RuleBase" id="RU003591"/>
    </source>
</evidence>
<evidence type="ECO:0000256" key="13">
    <source>
        <dbReference type="ARBA" id="ARBA00023012"/>
    </source>
</evidence>
<comment type="cofactor">
    <cofactor evidence="24">
        <name>thiamine diphosphate</name>
        <dbReference type="ChEBI" id="CHEBI:58937"/>
    </cofactor>
    <text evidence="24">Binds 1 thiamine pyrophosphate per subunit.</text>
</comment>
<comment type="pathway">
    <text evidence="2 24">Amino-acid biosynthesis; L-isoleucine biosynthesis; L-isoleucine from 2-oxobutanoate: step 1/4.</text>
</comment>
<dbReference type="GO" id="GO:0030976">
    <property type="term" value="F:thiamine pyrophosphate binding"/>
    <property type="evidence" value="ECO:0007669"/>
    <property type="project" value="UniProtKB-UniRule"/>
</dbReference>
<evidence type="ECO:0000256" key="18">
    <source>
        <dbReference type="ARBA" id="ARBA00023163"/>
    </source>
</evidence>
<dbReference type="Pfam" id="PF00072">
    <property type="entry name" value="Response_reg"/>
    <property type="match status" value="1"/>
</dbReference>
<comment type="catalytic activity">
    <reaction evidence="22">
        <text>(2R)-hydroxyhexadecanoyl-CoA = pentadecanal + formyl-CoA</text>
        <dbReference type="Rhea" id="RHEA:55212"/>
        <dbReference type="ChEBI" id="CHEBI:17302"/>
        <dbReference type="ChEBI" id="CHEBI:57376"/>
        <dbReference type="ChEBI" id="CHEBI:138654"/>
    </reaction>
    <physiologicalReaction direction="left-to-right" evidence="22">
        <dbReference type="Rhea" id="RHEA:55213"/>
    </physiologicalReaction>
</comment>
<dbReference type="EMBL" id="HG805940">
    <property type="protein sequence ID" value="CDW55197.1"/>
    <property type="molecule type" value="Genomic_DNA"/>
</dbReference>
<comment type="catalytic activity">
    <reaction evidence="20 24">
        <text>2 pyruvate + H(+) = (2S)-2-acetolactate + CO2</text>
        <dbReference type="Rhea" id="RHEA:25249"/>
        <dbReference type="ChEBI" id="CHEBI:15361"/>
        <dbReference type="ChEBI" id="CHEBI:15378"/>
        <dbReference type="ChEBI" id="CHEBI:16526"/>
        <dbReference type="ChEBI" id="CHEBI:58476"/>
        <dbReference type="EC" id="2.2.1.6"/>
    </reaction>
</comment>
<keyword evidence="12 24" id="KW-0460">Magnesium</keyword>
<dbReference type="NCBIfam" id="TIGR00118">
    <property type="entry name" value="acolac_lg"/>
    <property type="match status" value="1"/>
</dbReference>
<evidence type="ECO:0000256" key="2">
    <source>
        <dbReference type="ARBA" id="ARBA00004974"/>
    </source>
</evidence>
<evidence type="ECO:0000256" key="15">
    <source>
        <dbReference type="ARBA" id="ARBA00023052"/>
    </source>
</evidence>
<dbReference type="GO" id="GO:0006355">
    <property type="term" value="P:regulation of DNA-templated transcription"/>
    <property type="evidence" value="ECO:0007669"/>
    <property type="project" value="InterPro"/>
</dbReference>
<evidence type="ECO:0000256" key="9">
    <source>
        <dbReference type="ARBA" id="ARBA00022679"/>
    </source>
</evidence>
<dbReference type="CDD" id="cd06170">
    <property type="entry name" value="LuxR_C_like"/>
    <property type="match status" value="1"/>
</dbReference>
<reference evidence="28" key="2">
    <citation type="submission" date="2014-03" db="EMBL/GenBank/DDBJ databases">
        <title>The whipworm genome and dual-species transcriptomics of an intimate host-pathogen interaction.</title>
        <authorList>
            <person name="Foth B.J."/>
            <person name="Tsai I.J."/>
            <person name="Reid A.J."/>
            <person name="Bancroft A.J."/>
            <person name="Nichol S."/>
            <person name="Tracey A."/>
            <person name="Holroyd N."/>
            <person name="Cotton J.A."/>
            <person name="Stanley E.J."/>
            <person name="Zarowiecki M."/>
            <person name="Liu J.Z."/>
            <person name="Huckvale T."/>
            <person name="Cooper P.J."/>
            <person name="Grencis R.K."/>
            <person name="Berriman M."/>
        </authorList>
    </citation>
    <scope>NUCLEOTIDE SEQUENCE [LARGE SCALE GENOMIC DNA]</scope>
</reference>
<name>A0A077Z3Z6_TRITR</name>
<dbReference type="SUPFAM" id="SSF46894">
    <property type="entry name" value="C-terminal effector domain of the bipartite response regulators"/>
    <property type="match status" value="1"/>
</dbReference>
<feature type="domain" description="Response regulatory" evidence="26">
    <location>
        <begin position="655"/>
        <end position="768"/>
    </location>
</feature>
<dbReference type="UniPathway" id="UPA00047">
    <property type="reaction ID" value="UER00055"/>
</dbReference>
<dbReference type="SUPFAM" id="SSF55021">
    <property type="entry name" value="ACT-like"/>
    <property type="match status" value="1"/>
</dbReference>
<dbReference type="Pfam" id="PF02776">
    <property type="entry name" value="TPP_enzyme_N"/>
    <property type="match status" value="1"/>
</dbReference>
<dbReference type="GO" id="GO:0009097">
    <property type="term" value="P:isoleucine biosynthetic process"/>
    <property type="evidence" value="ECO:0007669"/>
    <property type="project" value="UniProtKB-UniPathway"/>
</dbReference>
<keyword evidence="14" id="KW-0805">Transcription regulation</keyword>
<dbReference type="InterPro" id="IPR029061">
    <property type="entry name" value="THDP-binding"/>
</dbReference>
<dbReference type="InterPro" id="IPR045865">
    <property type="entry name" value="ACT-like_dom_sf"/>
</dbReference>
<dbReference type="PROSITE" id="PS51671">
    <property type="entry name" value="ACT"/>
    <property type="match status" value="1"/>
</dbReference>
<evidence type="ECO:0000256" key="1">
    <source>
        <dbReference type="ARBA" id="ARBA00004496"/>
    </source>
</evidence>
<dbReference type="GO" id="GO:0003984">
    <property type="term" value="F:acetolactate synthase activity"/>
    <property type="evidence" value="ECO:0007669"/>
    <property type="project" value="UniProtKB-EC"/>
</dbReference>
<evidence type="ECO:0000256" key="7">
    <source>
        <dbReference type="ARBA" id="ARBA00022605"/>
    </source>
</evidence>
<comment type="cofactor">
    <cofactor evidence="24">
        <name>Mg(2+)</name>
        <dbReference type="ChEBI" id="CHEBI:18420"/>
    </cofactor>
    <text evidence="24">Binds 1 Mg(2+) ion per subunit.</text>
</comment>
<evidence type="ECO:0000256" key="11">
    <source>
        <dbReference type="ARBA" id="ARBA00022827"/>
    </source>
</evidence>
<feature type="domain" description="ACT" evidence="27">
    <location>
        <begin position="557"/>
        <end position="630"/>
    </location>
</feature>
<dbReference type="PROSITE" id="PS50043">
    <property type="entry name" value="HTH_LUXR_2"/>
    <property type="match status" value="1"/>
</dbReference>
<keyword evidence="11" id="KW-0274">FAD</keyword>
<feature type="modified residue" description="4-aspartylphosphate" evidence="23">
    <location>
        <position position="706"/>
    </location>
</feature>
<dbReference type="PROSITE" id="PS00187">
    <property type="entry name" value="TPP_ENZYMES"/>
    <property type="match status" value="1"/>
</dbReference>
<keyword evidence="9 24" id="KW-0808">Transferase</keyword>
<dbReference type="SUPFAM" id="SSF52518">
    <property type="entry name" value="Thiamin diphosphate-binding fold (THDP-binding)"/>
    <property type="match status" value="2"/>
</dbReference>
<comment type="catalytic activity">
    <reaction evidence="21">
        <text>2-hydroxyoctadecanoyl-CoA = heptadecanal + formyl-CoA</text>
        <dbReference type="Rhea" id="RHEA:55196"/>
        <dbReference type="ChEBI" id="CHEBI:57376"/>
        <dbReference type="ChEBI" id="CHEBI:74116"/>
        <dbReference type="ChEBI" id="CHEBI:138631"/>
    </reaction>
    <physiologicalReaction direction="left-to-right" evidence="21">
        <dbReference type="Rhea" id="RHEA:55197"/>
    </physiologicalReaction>
</comment>
<dbReference type="PANTHER" id="PTHR18968:SF170">
    <property type="entry name" value="ACETOLACTATE SYNTHASE ISOZYME 1 LARGE SUBUNIT"/>
    <property type="match status" value="1"/>
</dbReference>
<keyword evidence="15 24" id="KW-0786">Thiamine pyrophosphate</keyword>
<evidence type="ECO:0000256" key="16">
    <source>
        <dbReference type="ARBA" id="ARBA00023125"/>
    </source>
</evidence>
<evidence type="ECO:0000256" key="22">
    <source>
        <dbReference type="ARBA" id="ARBA00048767"/>
    </source>
</evidence>
<evidence type="ECO:0000256" key="12">
    <source>
        <dbReference type="ARBA" id="ARBA00022842"/>
    </source>
</evidence>
<dbReference type="InterPro" id="IPR012001">
    <property type="entry name" value="Thiamin_PyroP_enz_TPP-bd_dom"/>
</dbReference>
<dbReference type="GO" id="GO:0000160">
    <property type="term" value="P:phosphorelay signal transduction system"/>
    <property type="evidence" value="ECO:0007669"/>
    <property type="project" value="UniProtKB-KW"/>
</dbReference>
<dbReference type="CDD" id="cd17535">
    <property type="entry name" value="REC_NarL-like"/>
    <property type="match status" value="1"/>
</dbReference>
<dbReference type="Gene3D" id="3.40.50.970">
    <property type="match status" value="2"/>
</dbReference>
<dbReference type="InterPro" id="IPR054480">
    <property type="entry name" value="AHAS_small-like_ACT"/>
</dbReference>
<dbReference type="InterPro" id="IPR039368">
    <property type="entry name" value="AHAS_TPP"/>
</dbReference>
<organism evidence="28 29">
    <name type="scientific">Trichuris trichiura</name>
    <name type="common">Whipworm</name>
    <name type="synonym">Trichocephalus trichiurus</name>
    <dbReference type="NCBI Taxonomy" id="36087"/>
    <lineage>
        <taxon>Eukaryota</taxon>
        <taxon>Metazoa</taxon>
        <taxon>Ecdysozoa</taxon>
        <taxon>Nematoda</taxon>
        <taxon>Enoplea</taxon>
        <taxon>Dorylaimia</taxon>
        <taxon>Trichinellida</taxon>
        <taxon>Trichuridae</taxon>
        <taxon>Trichuris</taxon>
    </lineage>
</organism>
<dbReference type="InterPro" id="IPR000792">
    <property type="entry name" value="Tscrpt_reg_LuxR_C"/>
</dbReference>
<keyword evidence="10 24" id="KW-0479">Metal-binding</keyword>
<evidence type="ECO:0000256" key="23">
    <source>
        <dbReference type="PROSITE-ProRule" id="PRU00169"/>
    </source>
</evidence>
<evidence type="ECO:0000256" key="20">
    <source>
        <dbReference type="ARBA" id="ARBA00048670"/>
    </source>
</evidence>
<protein>
    <recommendedName>
        <fullName evidence="24">Acetolactate synthase</fullName>
        <ecNumber evidence="24">2.2.1.6</ecNumber>
    </recommendedName>
</protein>
<keyword evidence="18" id="KW-0804">Transcription</keyword>
<dbReference type="SUPFAM" id="SSF52172">
    <property type="entry name" value="CheY-like"/>
    <property type="match status" value="1"/>
</dbReference>
<dbReference type="STRING" id="36087.A0A077Z3Z6"/>
<dbReference type="Gene3D" id="3.40.50.1220">
    <property type="entry name" value="TPP-binding domain"/>
    <property type="match status" value="1"/>
</dbReference>
<dbReference type="InterPro" id="IPR002912">
    <property type="entry name" value="ACT_dom"/>
</dbReference>
<dbReference type="FunFam" id="3.40.50.2300:FF:000040">
    <property type="entry name" value="DNA-binding transcriptional activator UhpA"/>
    <property type="match status" value="1"/>
</dbReference>
<dbReference type="InterPro" id="IPR012000">
    <property type="entry name" value="Thiamin_PyroP_enz_cen_dom"/>
</dbReference>
<dbReference type="GO" id="GO:0005948">
    <property type="term" value="C:acetolactate synthase complex"/>
    <property type="evidence" value="ECO:0007669"/>
    <property type="project" value="TreeGrafter"/>
</dbReference>
<dbReference type="SMART" id="SM00448">
    <property type="entry name" value="REC"/>
    <property type="match status" value="1"/>
</dbReference>
<dbReference type="Proteomes" id="UP000030665">
    <property type="component" value="Unassembled WGS sequence"/>
</dbReference>
<dbReference type="GO" id="GO:0000287">
    <property type="term" value="F:magnesium ion binding"/>
    <property type="evidence" value="ECO:0007669"/>
    <property type="project" value="UniProtKB-UniRule"/>
</dbReference>
<evidence type="ECO:0000256" key="8">
    <source>
        <dbReference type="ARBA" id="ARBA00022630"/>
    </source>
</evidence>
<dbReference type="SMART" id="SM00421">
    <property type="entry name" value="HTH_LUXR"/>
    <property type="match status" value="1"/>
</dbReference>
<dbReference type="FunFam" id="3.40.50.970:FF:000007">
    <property type="entry name" value="Acetolactate synthase"/>
    <property type="match status" value="1"/>
</dbReference>
<dbReference type="AlphaFoldDB" id="A0A077Z3Z6"/>
<dbReference type="NCBIfam" id="NF006016">
    <property type="entry name" value="PRK08155.1"/>
    <property type="match status" value="1"/>
</dbReference>
<keyword evidence="19 24" id="KW-0100">Branched-chain amino acid biosynthesis</keyword>
<dbReference type="NCBIfam" id="NF007685">
    <property type="entry name" value="PRK10360.1"/>
    <property type="match status" value="1"/>
</dbReference>
<evidence type="ECO:0000259" key="26">
    <source>
        <dbReference type="PROSITE" id="PS50110"/>
    </source>
</evidence>
<dbReference type="PANTHER" id="PTHR18968">
    <property type="entry name" value="THIAMINE PYROPHOSPHATE ENZYMES"/>
    <property type="match status" value="1"/>
</dbReference>
<keyword evidence="5" id="KW-0963">Cytoplasm</keyword>
<evidence type="ECO:0000313" key="28">
    <source>
        <dbReference type="EMBL" id="CDW55197.1"/>
    </source>
</evidence>
<dbReference type="InterPro" id="IPR016032">
    <property type="entry name" value="Sig_transdc_resp-reg_C-effctor"/>
</dbReference>
<dbReference type="InterPro" id="IPR001789">
    <property type="entry name" value="Sig_transdc_resp-reg_receiver"/>
</dbReference>
<dbReference type="Gene3D" id="3.30.70.260">
    <property type="match status" value="1"/>
</dbReference>
<dbReference type="Pfam" id="PF00205">
    <property type="entry name" value="TPP_enzyme_M"/>
    <property type="match status" value="1"/>
</dbReference>
<dbReference type="UniPathway" id="UPA00049">
    <property type="reaction ID" value="UER00059"/>
</dbReference>
<keyword evidence="7 24" id="KW-0028">Amino-acid biosynthesis</keyword>
<proteinExistence type="inferred from homology"/>
<dbReference type="Pfam" id="PF00196">
    <property type="entry name" value="GerE"/>
    <property type="match status" value="1"/>
</dbReference>
<evidence type="ECO:0000256" key="4">
    <source>
        <dbReference type="ARBA" id="ARBA00007812"/>
    </source>
</evidence>
<keyword evidence="6 23" id="KW-0597">Phosphoprotein</keyword>
<dbReference type="FunFam" id="3.40.50.1220:FF:000014">
    <property type="entry name" value="Acetolactate synthase"/>
    <property type="match status" value="1"/>
</dbReference>
<evidence type="ECO:0000256" key="19">
    <source>
        <dbReference type="ARBA" id="ARBA00023304"/>
    </source>
</evidence>
<dbReference type="InterPro" id="IPR045229">
    <property type="entry name" value="TPP_enz"/>
</dbReference>
<keyword evidence="13" id="KW-0902">Two-component regulatory system</keyword>
<gene>
    <name evidence="28" type="ORF">TTRE_0000346901</name>
</gene>
<dbReference type="InterPro" id="IPR011006">
    <property type="entry name" value="CheY-like_superfamily"/>
</dbReference>
<evidence type="ECO:0000256" key="14">
    <source>
        <dbReference type="ARBA" id="ARBA00023015"/>
    </source>
</evidence>
<evidence type="ECO:0000313" key="29">
    <source>
        <dbReference type="Proteomes" id="UP000030665"/>
    </source>
</evidence>
<dbReference type="SUPFAM" id="SSF52467">
    <property type="entry name" value="DHS-like NAD/FAD-binding domain"/>
    <property type="match status" value="1"/>
</dbReference>
<dbReference type="InterPro" id="IPR058245">
    <property type="entry name" value="NreC/VraR/RcsB-like_REC"/>
</dbReference>
<dbReference type="FunFam" id="3.40.50.970:FF:000016">
    <property type="entry name" value="Acetolactate synthase"/>
    <property type="match status" value="1"/>
</dbReference>
<dbReference type="NCBIfam" id="NF006036">
    <property type="entry name" value="PRK08178.1"/>
    <property type="match status" value="1"/>
</dbReference>
<dbReference type="GO" id="GO:0009099">
    <property type="term" value="P:L-valine biosynthetic process"/>
    <property type="evidence" value="ECO:0007669"/>
    <property type="project" value="UniProtKB-UniPathway"/>
</dbReference>
<evidence type="ECO:0000256" key="10">
    <source>
        <dbReference type="ARBA" id="ARBA00022723"/>
    </source>
</evidence>
<dbReference type="Gene3D" id="3.40.50.2300">
    <property type="match status" value="1"/>
</dbReference>
<dbReference type="PRINTS" id="PR00038">
    <property type="entry name" value="HTHLUXR"/>
</dbReference>
<dbReference type="EC" id="2.2.1.6" evidence="24"/>
<dbReference type="Pfam" id="PF22629">
    <property type="entry name" value="ACT_AHAS_ss"/>
    <property type="match status" value="1"/>
</dbReference>
<dbReference type="GO" id="GO:0050660">
    <property type="term" value="F:flavin adenine dinucleotide binding"/>
    <property type="evidence" value="ECO:0007669"/>
    <property type="project" value="InterPro"/>
</dbReference>
<dbReference type="Pfam" id="PF02775">
    <property type="entry name" value="TPP_enzyme_C"/>
    <property type="match status" value="1"/>
</dbReference>
<reference evidence="28" key="1">
    <citation type="submission" date="2014-01" db="EMBL/GenBank/DDBJ databases">
        <authorList>
            <person name="Aslett M."/>
        </authorList>
    </citation>
    <scope>NUCLEOTIDE SEQUENCE</scope>
</reference>
<dbReference type="InterPro" id="IPR039557">
    <property type="entry name" value="AHAS_ACT"/>
</dbReference>
<comment type="similarity">
    <text evidence="4 24">Belongs to the TPP enzyme family.</text>
</comment>
<evidence type="ECO:0000256" key="6">
    <source>
        <dbReference type="ARBA" id="ARBA00022553"/>
    </source>
</evidence>
<dbReference type="CDD" id="cd07035">
    <property type="entry name" value="TPP_PYR_POX_like"/>
    <property type="match status" value="1"/>
</dbReference>
<keyword evidence="16" id="KW-0238">DNA-binding</keyword>
<comment type="pathway">
    <text evidence="3 24">Amino-acid biosynthesis; L-valine biosynthesis; L-valine from pyruvate: step 1/4.</text>
</comment>
<evidence type="ECO:0000259" key="27">
    <source>
        <dbReference type="PROSITE" id="PS51671"/>
    </source>
</evidence>
<dbReference type="InterPro" id="IPR000399">
    <property type="entry name" value="TPP-bd_CS"/>
</dbReference>
<evidence type="ECO:0000256" key="17">
    <source>
        <dbReference type="ARBA" id="ARBA00023159"/>
    </source>
</evidence>
<evidence type="ECO:0000259" key="25">
    <source>
        <dbReference type="PROSITE" id="PS50043"/>
    </source>
</evidence>
<feature type="domain" description="HTH luxR-type" evidence="25">
    <location>
        <begin position="783"/>
        <end position="848"/>
    </location>
</feature>
<accession>A0A077Z3Z6</accession>
<sequence>MASSGTTSTRKRFTGAEFIVHFLEQQGIKIVTGIPGGSILPVYDALSQSTQIRHILARHEQGAGFIAQGMARTDGKPAVCMACSGPGATNLVTAIADARLDSIPLICITGQVPASMIGTDAFQEVDTYGISIPITKHNYLVRHIEELPQVMSDAFRIAQSGRPGPVWIDIPKDVQTAVFEIEAQPAVAEKAAAPAFSEESIRDAATMINAAKRPVLYLGGGVINAPARVRELAEKAQLPTTMTLMALGMLPKAHPLSLGMLGMHGVRSTNYILQEADLLIVLGARFDDRAIGKTEQFCPNAKIIHVDIDRAELGKIKQPHVAIQADVDDVLAQLIPLVEAQPRAEWHQLVADLQREFPCPIPKACDPLSHYGLINAVAACVDDNAIITTDVGQHQMWTAQAYPLNRPRQWLTSGGLGTMGFGLPAAIGAALANPDRKVLCFSGDGSLMMNIQEMATASENQLDVKIILMNNEALGLVHQQQSLFYEQGVFAATYPGKINFMQIAAGFGLETCDLNNEADPQAALQEIINRPGPALIHVRIDAEEKVYPMVPPGAANTEMLTVRNHPGVMTHVCGLFARRAFNVEGILCLPIQDSDKSHIWLLVNDDQRLEQMISQIDKLEDVVKVQLTAQGLNNIALIVKVSAFFFTRQDKTMITVALIDDHLIVRSGFAQLLGLEPDLQVVAEFGSGREALAGLPGRGVQVCICDISMPDISGLELLSQLPKGMATIMLSVHDSPALVEQALNAGARGFLSKRCSPDELIAAVHTVATGGCYLTPDIAIKLASGRQDPLTKRERQVAEKLAQGMAVKEIAAELGLSPKTVHVHRANLMEKLGVSNDVELARRMFDGW</sequence>
<dbReference type="PROSITE" id="PS50110">
    <property type="entry name" value="RESPONSE_REGULATORY"/>
    <property type="match status" value="1"/>
</dbReference>
<dbReference type="OrthoDB" id="16262at2759"/>
<keyword evidence="29" id="KW-1185">Reference proteome</keyword>
<dbReference type="CDD" id="cd04878">
    <property type="entry name" value="ACT_AHAS"/>
    <property type="match status" value="1"/>
</dbReference>
<dbReference type="GO" id="GO:0003677">
    <property type="term" value="F:DNA binding"/>
    <property type="evidence" value="ECO:0007669"/>
    <property type="project" value="UniProtKB-KW"/>
</dbReference>